<evidence type="ECO:0000256" key="1">
    <source>
        <dbReference type="SAM" id="MobiDB-lite"/>
    </source>
</evidence>
<keyword evidence="3" id="KW-1185">Reference proteome</keyword>
<reference evidence="2 3" key="1">
    <citation type="submission" date="2020-08" db="EMBL/GenBank/DDBJ databases">
        <title>Sequencing the genomes of 1000 actinobacteria strains.</title>
        <authorList>
            <person name="Klenk H.-P."/>
        </authorList>
    </citation>
    <scope>NUCLEOTIDE SEQUENCE [LARGE SCALE GENOMIC DNA]</scope>
    <source>
        <strain evidence="2 3">DSM 22826</strain>
    </source>
</reference>
<dbReference type="Proteomes" id="UP000523000">
    <property type="component" value="Unassembled WGS sequence"/>
</dbReference>
<gene>
    <name evidence="2" type="ORF">E9229_003054</name>
</gene>
<sequence length="48" mass="4890">MNRGSRPGAVPGPVHPDDCSLPPATCRGLPAGAACGQRWEDFRGGGSQ</sequence>
<evidence type="ECO:0000313" key="2">
    <source>
        <dbReference type="EMBL" id="MBB2996807.1"/>
    </source>
</evidence>
<organism evidence="2 3">
    <name type="scientific">Paeniglutamicibacter cryotolerans</name>
    <dbReference type="NCBI Taxonomy" id="670079"/>
    <lineage>
        <taxon>Bacteria</taxon>
        <taxon>Bacillati</taxon>
        <taxon>Actinomycetota</taxon>
        <taxon>Actinomycetes</taxon>
        <taxon>Micrococcales</taxon>
        <taxon>Micrococcaceae</taxon>
        <taxon>Paeniglutamicibacter</taxon>
    </lineage>
</organism>
<name>A0A839QLS9_9MICC</name>
<accession>A0A839QLS9</accession>
<dbReference type="EMBL" id="JACHVS010000002">
    <property type="protein sequence ID" value="MBB2996807.1"/>
    <property type="molecule type" value="Genomic_DNA"/>
</dbReference>
<protein>
    <submittedName>
        <fullName evidence="2">Uncharacterized protein</fullName>
    </submittedName>
</protein>
<feature type="region of interest" description="Disordered" evidence="1">
    <location>
        <begin position="1"/>
        <end position="20"/>
    </location>
</feature>
<evidence type="ECO:0000313" key="3">
    <source>
        <dbReference type="Proteomes" id="UP000523000"/>
    </source>
</evidence>
<comment type="caution">
    <text evidence="2">The sequence shown here is derived from an EMBL/GenBank/DDBJ whole genome shotgun (WGS) entry which is preliminary data.</text>
</comment>
<proteinExistence type="predicted"/>
<dbReference type="AlphaFoldDB" id="A0A839QLS9"/>